<comment type="caution">
    <text evidence="3">The sequence shown here is derived from an EMBL/GenBank/DDBJ whole genome shotgun (WGS) entry which is preliminary data.</text>
</comment>
<dbReference type="EMBL" id="JAGRRH010000017">
    <property type="protein sequence ID" value="KAG7352424.1"/>
    <property type="molecule type" value="Genomic_DNA"/>
</dbReference>
<dbReference type="PANTHER" id="PTHR46599">
    <property type="entry name" value="PIGGYBAC TRANSPOSABLE ELEMENT-DERIVED PROTEIN 4"/>
    <property type="match status" value="1"/>
</dbReference>
<proteinExistence type="predicted"/>
<reference evidence="3" key="1">
    <citation type="journal article" date="2021" name="Sci. Rep.">
        <title>Diploid genomic architecture of Nitzschia inconspicua, an elite biomass production diatom.</title>
        <authorList>
            <person name="Oliver A."/>
            <person name="Podell S."/>
            <person name="Pinowska A."/>
            <person name="Traller J.C."/>
            <person name="Smith S.R."/>
            <person name="McClure R."/>
            <person name="Beliaev A."/>
            <person name="Bohutskyi P."/>
            <person name="Hill E.A."/>
            <person name="Rabines A."/>
            <person name="Zheng H."/>
            <person name="Allen L.Z."/>
            <person name="Kuo A."/>
            <person name="Grigoriev I.V."/>
            <person name="Allen A.E."/>
            <person name="Hazlebeck D."/>
            <person name="Allen E.E."/>
        </authorList>
    </citation>
    <scope>NUCLEOTIDE SEQUENCE</scope>
    <source>
        <strain evidence="3">Hildebrandi</strain>
    </source>
</reference>
<evidence type="ECO:0000256" key="1">
    <source>
        <dbReference type="SAM" id="MobiDB-lite"/>
    </source>
</evidence>
<feature type="domain" description="PiggyBac transposable element-derived protein" evidence="2">
    <location>
        <begin position="193"/>
        <end position="287"/>
    </location>
</feature>
<evidence type="ECO:0000313" key="3">
    <source>
        <dbReference type="EMBL" id="KAG7352424.1"/>
    </source>
</evidence>
<sequence>MKMVKRVGLGAVCSAPLHLMKPSKVIKTKYPNTLGRPRIEQLLALRKEVRSLNNKPQVCIVFRHDDFPNEELYCHQRFCRVEQEGPLDNVFGEVDEVEGVDDEHPTVEVPGEVSGSVARSEDAALLRNEGFDVDDDNEPAPENIPVTGEILNDQQTWGWSGRCPRKFSGDSYDPPKLIGMTNSESKSMTIFSMFLWFFPVDYLHEVLLGELNKSLAEEKARTICLGEFLRFLGIWFYMASFKGLTRRQFWSTQDIDPFSGAPIRFHEWMSRHRFDIILKCLKFTNHPPPRRTKTSSMVFANSSMLGTATCSRGSALRGFRVLMSQCLLGLHDGHALIELVEGKDAPRERLIPTNSVAGKTVGLLLRMLSSMNGRGMLVVLDSGFCVLQGLVELRKLGIFASAVIKKRRFWPKHVPGDMMDQHMSAKQVGDVDSLKGHLDGVPYDLFCMKDTDYTMKLMSTYGSLVPSPKAPDKFRNVDGEVRKFQYTEPFENHYLYRHAVDDHNNLRHSDISLEETWVTHQWENRVFAFILAITEVNVYLAMRFFVWRCGDKPPMTFLEFRRQLAKALIYNEHMTHQDEDDDSSPRRSKRGKKTQHEKESAPSHARSYDGSNWIFGAKDAYQRYTCKSPGCKKLVRTYCSCSVEYWMCDACYVVHRIAVATDENVE</sequence>
<dbReference type="Pfam" id="PF13843">
    <property type="entry name" value="DDE_Tnp_1_7"/>
    <property type="match status" value="2"/>
</dbReference>
<name>A0A9K3PPG2_9STRA</name>
<accession>A0A9K3PPG2</accession>
<dbReference type="AlphaFoldDB" id="A0A9K3PPG2"/>
<organism evidence="3 4">
    <name type="scientific">Nitzschia inconspicua</name>
    <dbReference type="NCBI Taxonomy" id="303405"/>
    <lineage>
        <taxon>Eukaryota</taxon>
        <taxon>Sar</taxon>
        <taxon>Stramenopiles</taxon>
        <taxon>Ochrophyta</taxon>
        <taxon>Bacillariophyta</taxon>
        <taxon>Bacillariophyceae</taxon>
        <taxon>Bacillariophycidae</taxon>
        <taxon>Bacillariales</taxon>
        <taxon>Bacillariaceae</taxon>
        <taxon>Nitzschia</taxon>
    </lineage>
</organism>
<feature type="region of interest" description="Disordered" evidence="1">
    <location>
        <begin position="575"/>
        <end position="607"/>
    </location>
</feature>
<gene>
    <name evidence="3" type="ORF">IV203_008472</name>
</gene>
<keyword evidence="4" id="KW-1185">Reference proteome</keyword>
<dbReference type="InterPro" id="IPR029526">
    <property type="entry name" value="PGBD"/>
</dbReference>
<evidence type="ECO:0000313" key="4">
    <source>
        <dbReference type="Proteomes" id="UP000693970"/>
    </source>
</evidence>
<dbReference type="Proteomes" id="UP000693970">
    <property type="component" value="Unassembled WGS sequence"/>
</dbReference>
<evidence type="ECO:0000259" key="2">
    <source>
        <dbReference type="Pfam" id="PF13843"/>
    </source>
</evidence>
<feature type="domain" description="PiggyBac transposable element-derived protein" evidence="2">
    <location>
        <begin position="338"/>
        <end position="538"/>
    </location>
</feature>
<protein>
    <submittedName>
        <fullName evidence="3">Transposase IS4</fullName>
    </submittedName>
</protein>
<dbReference type="PANTHER" id="PTHR46599:SF3">
    <property type="entry name" value="PIGGYBAC TRANSPOSABLE ELEMENT-DERIVED PROTEIN 4"/>
    <property type="match status" value="1"/>
</dbReference>
<reference evidence="3" key="2">
    <citation type="submission" date="2021-04" db="EMBL/GenBank/DDBJ databases">
        <authorList>
            <person name="Podell S."/>
        </authorList>
    </citation>
    <scope>NUCLEOTIDE SEQUENCE</scope>
    <source>
        <strain evidence="3">Hildebrandi</strain>
    </source>
</reference>